<keyword evidence="1" id="KW-0812">Transmembrane</keyword>
<keyword evidence="1" id="KW-0472">Membrane</keyword>
<keyword evidence="4" id="KW-1185">Reference proteome</keyword>
<gene>
    <name evidence="2" type="ORF">L2772_01000</name>
    <name evidence="3" type="ORF">L2Z99_00985</name>
</gene>
<organism evidence="3 5">
    <name type="scientific">Lactobacillus mulieris</name>
    <dbReference type="NCBI Taxonomy" id="2508708"/>
    <lineage>
        <taxon>Bacteria</taxon>
        <taxon>Bacillati</taxon>
        <taxon>Bacillota</taxon>
        <taxon>Bacilli</taxon>
        <taxon>Lactobacillales</taxon>
        <taxon>Lactobacillaceae</taxon>
        <taxon>Lactobacillus</taxon>
    </lineage>
</organism>
<reference evidence="2 4" key="2">
    <citation type="submission" date="2022-01" db="EMBL/GenBank/DDBJ databases">
        <title>VMRC isolate genome collection.</title>
        <authorList>
            <person name="France M."/>
            <person name="Rutt L."/>
            <person name="Humphrys M."/>
            <person name="Ravel J."/>
        </authorList>
    </citation>
    <scope>NUCLEOTIDE SEQUENCE [LARGE SCALE GENOMIC DNA]</scope>
    <source>
        <strain evidence="2 4">C0172B4</strain>
    </source>
</reference>
<dbReference type="Proteomes" id="UP001211566">
    <property type="component" value="Unassembled WGS sequence"/>
</dbReference>
<dbReference type="EMBL" id="JAKHPW010000001">
    <property type="protein sequence ID" value="MCZ3621445.1"/>
    <property type="molecule type" value="Genomic_DNA"/>
</dbReference>
<proteinExistence type="predicted"/>
<name>A0AAW5WWM5_9LACO</name>
<feature type="transmembrane region" description="Helical" evidence="1">
    <location>
        <begin position="59"/>
        <end position="78"/>
    </location>
</feature>
<dbReference type="EMBL" id="JAKHEY010000001">
    <property type="protein sequence ID" value="MCZ9677656.1"/>
    <property type="molecule type" value="Genomic_DNA"/>
</dbReference>
<evidence type="ECO:0000313" key="3">
    <source>
        <dbReference type="EMBL" id="MCZ9677656.1"/>
    </source>
</evidence>
<sequence>MTLNQYQVGHLLSMILLTFLMLNTVHSNILFAGIFLILSVVPSYFLLGQTAKKKFYLAYLQMLWDIVLFSVLYFIFLFK</sequence>
<evidence type="ECO:0000313" key="2">
    <source>
        <dbReference type="EMBL" id="MCZ3621445.1"/>
    </source>
</evidence>
<feature type="transmembrane region" description="Helical" evidence="1">
    <location>
        <begin position="6"/>
        <end position="22"/>
    </location>
</feature>
<evidence type="ECO:0000256" key="1">
    <source>
        <dbReference type="SAM" id="Phobius"/>
    </source>
</evidence>
<reference evidence="3" key="1">
    <citation type="submission" date="2022-01" db="EMBL/GenBank/DDBJ databases">
        <title>STING isolate genome collection.</title>
        <authorList>
            <person name="France M."/>
            <person name="Rutt L."/>
            <person name="Humphrys M."/>
            <person name="Ravel J."/>
        </authorList>
    </citation>
    <scope>NUCLEOTIDE SEQUENCE</scope>
    <source>
        <strain evidence="3">C0081E5</strain>
    </source>
</reference>
<dbReference type="AlphaFoldDB" id="A0AAW5WWM5"/>
<evidence type="ECO:0000313" key="4">
    <source>
        <dbReference type="Proteomes" id="UP001211420"/>
    </source>
</evidence>
<comment type="caution">
    <text evidence="3">The sequence shown here is derived from an EMBL/GenBank/DDBJ whole genome shotgun (WGS) entry which is preliminary data.</text>
</comment>
<accession>A0AAW5WWM5</accession>
<dbReference type="RefSeq" id="WP_269254275.1">
    <property type="nucleotide sequence ID" value="NZ_JAKHEY010000001.1"/>
</dbReference>
<feature type="transmembrane region" description="Helical" evidence="1">
    <location>
        <begin position="29"/>
        <end position="47"/>
    </location>
</feature>
<protein>
    <submittedName>
        <fullName evidence="3">Adenosylcobinamide-GDP ribazoletransferase</fullName>
    </submittedName>
</protein>
<keyword evidence="1" id="KW-1133">Transmembrane helix</keyword>
<dbReference type="Proteomes" id="UP001211420">
    <property type="component" value="Unassembled WGS sequence"/>
</dbReference>
<evidence type="ECO:0000313" key="5">
    <source>
        <dbReference type="Proteomes" id="UP001211566"/>
    </source>
</evidence>